<dbReference type="RefSeq" id="WP_345536958.1">
    <property type="nucleotide sequence ID" value="NZ_BAABGJ010000012.1"/>
</dbReference>
<keyword evidence="4" id="KW-1185">Reference proteome</keyword>
<dbReference type="SUPFAM" id="SSF53474">
    <property type="entry name" value="alpha/beta-Hydrolases"/>
    <property type="match status" value="1"/>
</dbReference>
<evidence type="ECO:0000259" key="2">
    <source>
        <dbReference type="Pfam" id="PF20434"/>
    </source>
</evidence>
<dbReference type="Proteomes" id="UP001500975">
    <property type="component" value="Unassembled WGS sequence"/>
</dbReference>
<proteinExistence type="predicted"/>
<comment type="caution">
    <text evidence="3">The sequence shown here is derived from an EMBL/GenBank/DDBJ whole genome shotgun (WGS) entry which is preliminary data.</text>
</comment>
<protein>
    <submittedName>
        <fullName evidence="3">Alpha/beta hydrolase</fullName>
    </submittedName>
</protein>
<dbReference type="EMBL" id="BAABGJ010000012">
    <property type="protein sequence ID" value="GAA4337240.1"/>
    <property type="molecule type" value="Genomic_DNA"/>
</dbReference>
<dbReference type="GO" id="GO:0016787">
    <property type="term" value="F:hydrolase activity"/>
    <property type="evidence" value="ECO:0007669"/>
    <property type="project" value="UniProtKB-KW"/>
</dbReference>
<dbReference type="PANTHER" id="PTHR48081">
    <property type="entry name" value="AB HYDROLASE SUPERFAMILY PROTEIN C4A8.06C"/>
    <property type="match status" value="1"/>
</dbReference>
<name>A0ABP8HD21_9BURK</name>
<evidence type="ECO:0000313" key="4">
    <source>
        <dbReference type="Proteomes" id="UP001500975"/>
    </source>
</evidence>
<dbReference type="PANTHER" id="PTHR48081:SF33">
    <property type="entry name" value="KYNURENINE FORMAMIDASE"/>
    <property type="match status" value="1"/>
</dbReference>
<dbReference type="InterPro" id="IPR049492">
    <property type="entry name" value="BD-FAE-like_dom"/>
</dbReference>
<sequence length="287" mass="30451">MAEASRSPAWYDAQYNNRARIPEHPAILAHWAEASARAYERPGWVLDVAYGGGAGEQLDLLPAGRAGAPVLVYIHGGYWRALGKRDQSFVAPPFADAGALVVLLDYALCPAVSIEHIVLQTVRALAWVHANAAAHGGDPARIVVAGHSAGGHLATMLLACDWPAVAPGLPPDLVKGALSISGLYELEPLRHAPFLAADIGLSAASALRLSPAAMPVPERGELAVVVGGEESEEFLRQAELIAQAWAPRIMDTERVQGCNHMDVLHELADPGSRTHRLGLALLRLPES</sequence>
<evidence type="ECO:0000313" key="3">
    <source>
        <dbReference type="EMBL" id="GAA4337240.1"/>
    </source>
</evidence>
<dbReference type="Pfam" id="PF20434">
    <property type="entry name" value="BD-FAE"/>
    <property type="match status" value="1"/>
</dbReference>
<evidence type="ECO:0000256" key="1">
    <source>
        <dbReference type="ARBA" id="ARBA00022801"/>
    </source>
</evidence>
<dbReference type="Gene3D" id="3.40.50.1820">
    <property type="entry name" value="alpha/beta hydrolase"/>
    <property type="match status" value="1"/>
</dbReference>
<organism evidence="3 4">
    <name type="scientific">Variovorax defluvii</name>
    <dbReference type="NCBI Taxonomy" id="913761"/>
    <lineage>
        <taxon>Bacteria</taxon>
        <taxon>Pseudomonadati</taxon>
        <taxon>Pseudomonadota</taxon>
        <taxon>Betaproteobacteria</taxon>
        <taxon>Burkholderiales</taxon>
        <taxon>Comamonadaceae</taxon>
        <taxon>Variovorax</taxon>
    </lineage>
</organism>
<reference evidence="4" key="1">
    <citation type="journal article" date="2019" name="Int. J. Syst. Evol. Microbiol.">
        <title>The Global Catalogue of Microorganisms (GCM) 10K type strain sequencing project: providing services to taxonomists for standard genome sequencing and annotation.</title>
        <authorList>
            <consortium name="The Broad Institute Genomics Platform"/>
            <consortium name="The Broad Institute Genome Sequencing Center for Infectious Disease"/>
            <person name="Wu L."/>
            <person name="Ma J."/>
        </authorList>
    </citation>
    <scope>NUCLEOTIDE SEQUENCE [LARGE SCALE GENOMIC DNA]</scope>
    <source>
        <strain evidence="4">JCM 17804</strain>
    </source>
</reference>
<feature type="domain" description="BD-FAE-like" evidence="2">
    <location>
        <begin position="65"/>
        <end position="157"/>
    </location>
</feature>
<accession>A0ABP8HD21</accession>
<dbReference type="InterPro" id="IPR050300">
    <property type="entry name" value="GDXG_lipolytic_enzyme"/>
</dbReference>
<keyword evidence="1 3" id="KW-0378">Hydrolase</keyword>
<dbReference type="InterPro" id="IPR029058">
    <property type="entry name" value="AB_hydrolase_fold"/>
</dbReference>
<gene>
    <name evidence="3" type="ORF">GCM10023165_15120</name>
</gene>